<dbReference type="GO" id="GO:0003676">
    <property type="term" value="F:nucleic acid binding"/>
    <property type="evidence" value="ECO:0007669"/>
    <property type="project" value="InterPro"/>
</dbReference>
<dbReference type="Proteomes" id="UP000799428">
    <property type="component" value="Unassembled WGS sequence"/>
</dbReference>
<feature type="region of interest" description="Disordered" evidence="2">
    <location>
        <begin position="1"/>
        <end position="56"/>
    </location>
</feature>
<keyword evidence="1" id="KW-0862">Zinc</keyword>
<feature type="compositionally biased region" description="Basic and acidic residues" evidence="2">
    <location>
        <begin position="181"/>
        <end position="196"/>
    </location>
</feature>
<evidence type="ECO:0000313" key="4">
    <source>
        <dbReference type="EMBL" id="KAF2705771.1"/>
    </source>
</evidence>
<dbReference type="PROSITE" id="PS50158">
    <property type="entry name" value="ZF_CCHC"/>
    <property type="match status" value="1"/>
</dbReference>
<reference evidence="4" key="1">
    <citation type="journal article" date="2020" name="Stud. Mycol.">
        <title>101 Dothideomycetes genomes: a test case for predicting lifestyles and emergence of pathogens.</title>
        <authorList>
            <person name="Haridas S."/>
            <person name="Albert R."/>
            <person name="Binder M."/>
            <person name="Bloem J."/>
            <person name="Labutti K."/>
            <person name="Salamov A."/>
            <person name="Andreopoulos B."/>
            <person name="Baker S."/>
            <person name="Barry K."/>
            <person name="Bills G."/>
            <person name="Bluhm B."/>
            <person name="Cannon C."/>
            <person name="Castanera R."/>
            <person name="Culley D."/>
            <person name="Daum C."/>
            <person name="Ezra D."/>
            <person name="Gonzalez J."/>
            <person name="Henrissat B."/>
            <person name="Kuo A."/>
            <person name="Liang C."/>
            <person name="Lipzen A."/>
            <person name="Lutzoni F."/>
            <person name="Magnuson J."/>
            <person name="Mondo S."/>
            <person name="Nolan M."/>
            <person name="Ohm R."/>
            <person name="Pangilinan J."/>
            <person name="Park H.-J."/>
            <person name="Ramirez L."/>
            <person name="Alfaro M."/>
            <person name="Sun H."/>
            <person name="Tritt A."/>
            <person name="Yoshinaga Y."/>
            <person name="Zwiers L.-H."/>
            <person name="Turgeon B."/>
            <person name="Goodwin S."/>
            <person name="Spatafora J."/>
            <person name="Crous P."/>
            <person name="Grigoriev I."/>
        </authorList>
    </citation>
    <scope>NUCLEOTIDE SEQUENCE</scope>
    <source>
        <strain evidence="4">CBS 279.74</strain>
    </source>
</reference>
<protein>
    <recommendedName>
        <fullName evidence="3">CCHC-type domain-containing protein</fullName>
    </recommendedName>
</protein>
<evidence type="ECO:0000256" key="2">
    <source>
        <dbReference type="SAM" id="MobiDB-lite"/>
    </source>
</evidence>
<keyword evidence="1" id="KW-0863">Zinc-finger</keyword>
<dbReference type="AlphaFoldDB" id="A0A6G1JZY5"/>
<evidence type="ECO:0000259" key="3">
    <source>
        <dbReference type="PROSITE" id="PS50158"/>
    </source>
</evidence>
<proteinExistence type="predicted"/>
<feature type="compositionally biased region" description="Polar residues" evidence="2">
    <location>
        <begin position="1"/>
        <end position="13"/>
    </location>
</feature>
<dbReference type="InterPro" id="IPR036875">
    <property type="entry name" value="Znf_CCHC_sf"/>
</dbReference>
<sequence length="281" mass="30306">MASNTPKSMSNRLMTMKFMQRGAAKVASEPSTPNGPPSKRVRLSNGGYSGRAPNAPSDHEVIQAALAAEEKVRQDAVDKASAKAGETKWVLSFQDPQDGSKTGALEVVEAGFAFLDADDDSDEEEEVRPTRMKFGGGVPREKPVAFDEGGDEDEDEDEDESDEESNSSSEDYDSDDPTAELIRETKRAAAAKEREMKKARRRSTAEETSARTSTRTQVYEDADLGGLTSLSGQRRGGLSGSGLSNMECHRCKKKGHKSIDCPNNSRGGGPRGSLGRGRGRR</sequence>
<feature type="compositionally biased region" description="Gly residues" evidence="2">
    <location>
        <begin position="266"/>
        <end position="281"/>
    </location>
</feature>
<organism evidence="4 5">
    <name type="scientific">Pleomassaria siparia CBS 279.74</name>
    <dbReference type="NCBI Taxonomy" id="1314801"/>
    <lineage>
        <taxon>Eukaryota</taxon>
        <taxon>Fungi</taxon>
        <taxon>Dikarya</taxon>
        <taxon>Ascomycota</taxon>
        <taxon>Pezizomycotina</taxon>
        <taxon>Dothideomycetes</taxon>
        <taxon>Pleosporomycetidae</taxon>
        <taxon>Pleosporales</taxon>
        <taxon>Pleomassariaceae</taxon>
        <taxon>Pleomassaria</taxon>
    </lineage>
</organism>
<evidence type="ECO:0000313" key="5">
    <source>
        <dbReference type="Proteomes" id="UP000799428"/>
    </source>
</evidence>
<feature type="compositionally biased region" description="Low complexity" evidence="2">
    <location>
        <begin position="224"/>
        <end position="233"/>
    </location>
</feature>
<keyword evidence="5" id="KW-1185">Reference proteome</keyword>
<dbReference type="EMBL" id="MU005777">
    <property type="protein sequence ID" value="KAF2705771.1"/>
    <property type="molecule type" value="Genomic_DNA"/>
</dbReference>
<feature type="domain" description="CCHC-type" evidence="3">
    <location>
        <begin position="248"/>
        <end position="263"/>
    </location>
</feature>
<dbReference type="SUPFAM" id="SSF57756">
    <property type="entry name" value="Retrovirus zinc finger-like domains"/>
    <property type="match status" value="1"/>
</dbReference>
<feature type="compositionally biased region" description="Acidic residues" evidence="2">
    <location>
        <begin position="116"/>
        <end position="126"/>
    </location>
</feature>
<feature type="region of interest" description="Disordered" evidence="2">
    <location>
        <begin position="114"/>
        <end position="281"/>
    </location>
</feature>
<keyword evidence="1" id="KW-0479">Metal-binding</keyword>
<dbReference type="Gene3D" id="4.10.60.10">
    <property type="entry name" value="Zinc finger, CCHC-type"/>
    <property type="match status" value="1"/>
</dbReference>
<evidence type="ECO:0000256" key="1">
    <source>
        <dbReference type="PROSITE-ProRule" id="PRU00047"/>
    </source>
</evidence>
<dbReference type="InterPro" id="IPR001878">
    <property type="entry name" value="Znf_CCHC"/>
</dbReference>
<dbReference type="GO" id="GO:0008270">
    <property type="term" value="F:zinc ion binding"/>
    <property type="evidence" value="ECO:0007669"/>
    <property type="project" value="UniProtKB-KW"/>
</dbReference>
<name>A0A6G1JZY5_9PLEO</name>
<feature type="compositionally biased region" description="Acidic residues" evidence="2">
    <location>
        <begin position="148"/>
        <end position="178"/>
    </location>
</feature>
<gene>
    <name evidence="4" type="ORF">K504DRAFT_459866</name>
</gene>
<dbReference type="OrthoDB" id="427960at2759"/>
<accession>A0A6G1JZY5</accession>